<dbReference type="EMBL" id="JAGEOK010000047">
    <property type="protein sequence ID" value="MBO2444510.1"/>
    <property type="molecule type" value="Genomic_DNA"/>
</dbReference>
<name>A0ABS3RE55_9ACTN</name>
<reference evidence="1 2" key="1">
    <citation type="submission" date="2021-03" db="EMBL/GenBank/DDBJ databases">
        <authorList>
            <person name="Kanchanasin P."/>
            <person name="Saeng-In P."/>
            <person name="Phongsopitanun W."/>
            <person name="Yuki M."/>
            <person name="Kudo T."/>
            <person name="Ohkuma M."/>
            <person name="Tanasupawat S."/>
        </authorList>
    </citation>
    <scope>NUCLEOTIDE SEQUENCE [LARGE SCALE GENOMIC DNA]</scope>
    <source>
        <strain evidence="1 2">L46</strain>
    </source>
</reference>
<dbReference type="RefSeq" id="WP_208272994.1">
    <property type="nucleotide sequence ID" value="NZ_BAAAGM010000104.1"/>
</dbReference>
<organism evidence="1 2">
    <name type="scientific">Actinomadura nitritigenes</name>
    <dbReference type="NCBI Taxonomy" id="134602"/>
    <lineage>
        <taxon>Bacteria</taxon>
        <taxon>Bacillati</taxon>
        <taxon>Actinomycetota</taxon>
        <taxon>Actinomycetes</taxon>
        <taxon>Streptosporangiales</taxon>
        <taxon>Thermomonosporaceae</taxon>
        <taxon>Actinomadura</taxon>
    </lineage>
</organism>
<dbReference type="Proteomes" id="UP000666915">
    <property type="component" value="Unassembled WGS sequence"/>
</dbReference>
<keyword evidence="2" id="KW-1185">Reference proteome</keyword>
<evidence type="ECO:0000313" key="1">
    <source>
        <dbReference type="EMBL" id="MBO2444510.1"/>
    </source>
</evidence>
<sequence>MATSAAPVEQCLTGTPWAIRLGQAATERPALEMYEAETLVDVVVRSSVAPVMLRGARRGVSCGRPCAIAWGRLPADSTLPVVLFTGGRWSGRKQRAEVIAVGGFCWLAIAYGRFSTVGVEHRGTSCGRLRIRRGRRS</sequence>
<gene>
    <name evidence="1" type="ORF">J4557_44035</name>
</gene>
<evidence type="ECO:0000313" key="2">
    <source>
        <dbReference type="Proteomes" id="UP000666915"/>
    </source>
</evidence>
<comment type="caution">
    <text evidence="1">The sequence shown here is derived from an EMBL/GenBank/DDBJ whole genome shotgun (WGS) entry which is preliminary data.</text>
</comment>
<proteinExistence type="predicted"/>
<protein>
    <submittedName>
        <fullName evidence="1">Uncharacterized protein</fullName>
    </submittedName>
</protein>
<accession>A0ABS3RE55</accession>